<dbReference type="EMBL" id="RAPE01000001">
    <property type="protein sequence ID" value="RKF17087.1"/>
    <property type="molecule type" value="Genomic_DNA"/>
</dbReference>
<name>A0A3A8AYL0_9RHOB</name>
<comment type="cofactor">
    <cofactor evidence="1">
        <name>Zn(2+)</name>
        <dbReference type="ChEBI" id="CHEBI:29105"/>
    </cofactor>
</comment>
<keyword evidence="9" id="KW-1185">Reference proteome</keyword>
<dbReference type="InterPro" id="IPR013154">
    <property type="entry name" value="ADH-like_N"/>
</dbReference>
<dbReference type="AlphaFoldDB" id="A0A3A8AYL0"/>
<dbReference type="PANTHER" id="PTHR42940:SF8">
    <property type="entry name" value="VACUOLAR PROTEIN SORTING-ASSOCIATED PROTEIN 11"/>
    <property type="match status" value="1"/>
</dbReference>
<proteinExistence type="inferred from homology"/>
<evidence type="ECO:0000256" key="6">
    <source>
        <dbReference type="ARBA" id="ARBA00023002"/>
    </source>
</evidence>
<sequence length="373" mass="39495">MYPIAIPYSVPPRLRLDCAATAMKESAMSRTVPPRMKAALCDAPGAPLEIREIDTPEPARGELLVELESCGVCHSDLHLRDGQENLPADLYPIVVGHEGIGRVVRIGEGTTGAPLIGTRVGLPWLYDTCLACKPCRTGWETYCADQTARGVERHGAFAEYALLPASFAIEIPDAIDPVQGAPLLCAGLTAWAALARARLEPGCNVVIIGAGGLGQYGIMIAKARGARVIAVDRDPAKLETARGLGAAVAIPADEHAGAAIRQAGGADVVINFAPSPSAWPMIGEAVNKMADIVTVAMVHEPVPLSMMWLIDGGHRVFGSSVGTRQDTIDFLRFAAMNPLPIDIEAIPFRDADAALDRLKRGEVAGRLCIDFSL</sequence>
<dbReference type="Pfam" id="PF08240">
    <property type="entry name" value="ADH_N"/>
    <property type="match status" value="1"/>
</dbReference>
<keyword evidence="4" id="KW-0479">Metal-binding</keyword>
<evidence type="ECO:0000256" key="2">
    <source>
        <dbReference type="ARBA" id="ARBA00008072"/>
    </source>
</evidence>
<dbReference type="SMART" id="SM00829">
    <property type="entry name" value="PKS_ER"/>
    <property type="match status" value="1"/>
</dbReference>
<dbReference type="SUPFAM" id="SSF50129">
    <property type="entry name" value="GroES-like"/>
    <property type="match status" value="1"/>
</dbReference>
<evidence type="ECO:0000313" key="9">
    <source>
        <dbReference type="Proteomes" id="UP000281128"/>
    </source>
</evidence>
<dbReference type="GO" id="GO:0046872">
    <property type="term" value="F:metal ion binding"/>
    <property type="evidence" value="ECO:0007669"/>
    <property type="project" value="UniProtKB-KW"/>
</dbReference>
<dbReference type="PANTHER" id="PTHR42940">
    <property type="entry name" value="ALCOHOL DEHYDROGENASE 1-RELATED"/>
    <property type="match status" value="1"/>
</dbReference>
<comment type="similarity">
    <text evidence="2">Belongs to the zinc-containing alcohol dehydrogenase family.</text>
</comment>
<keyword evidence="5" id="KW-0862">Zinc</keyword>
<dbReference type="InterPro" id="IPR011032">
    <property type="entry name" value="GroES-like_sf"/>
</dbReference>
<keyword evidence="6" id="KW-0560">Oxidoreductase</keyword>
<dbReference type="EC" id="1.1.1.1" evidence="3"/>
<dbReference type="Gene3D" id="3.90.180.10">
    <property type="entry name" value="Medium-chain alcohol dehydrogenases, catalytic domain"/>
    <property type="match status" value="1"/>
</dbReference>
<dbReference type="Proteomes" id="UP000281128">
    <property type="component" value="Unassembled WGS sequence"/>
</dbReference>
<organism evidence="8 9">
    <name type="scientific">Roseovarius spongiae</name>
    <dbReference type="NCBI Taxonomy" id="2320272"/>
    <lineage>
        <taxon>Bacteria</taxon>
        <taxon>Pseudomonadati</taxon>
        <taxon>Pseudomonadota</taxon>
        <taxon>Alphaproteobacteria</taxon>
        <taxon>Rhodobacterales</taxon>
        <taxon>Roseobacteraceae</taxon>
        <taxon>Roseovarius</taxon>
    </lineage>
</organism>
<evidence type="ECO:0000256" key="4">
    <source>
        <dbReference type="ARBA" id="ARBA00022723"/>
    </source>
</evidence>
<evidence type="ECO:0000259" key="7">
    <source>
        <dbReference type="SMART" id="SM00829"/>
    </source>
</evidence>
<dbReference type="OrthoDB" id="5295340at2"/>
<dbReference type="InterPro" id="IPR020843">
    <property type="entry name" value="ER"/>
</dbReference>
<gene>
    <name evidence="8" type="ORF">D6850_06120</name>
</gene>
<dbReference type="GO" id="GO:0004022">
    <property type="term" value="F:alcohol dehydrogenase (NAD+) activity"/>
    <property type="evidence" value="ECO:0007669"/>
    <property type="project" value="UniProtKB-EC"/>
</dbReference>
<evidence type="ECO:0000256" key="5">
    <source>
        <dbReference type="ARBA" id="ARBA00022833"/>
    </source>
</evidence>
<reference evidence="8 9" key="1">
    <citation type="submission" date="2018-09" db="EMBL/GenBank/DDBJ databases">
        <title>Roseovarius spongiae sp. nov., isolated from a marine sponge.</title>
        <authorList>
            <person name="Zhuang L."/>
            <person name="Luo L."/>
        </authorList>
    </citation>
    <scope>NUCLEOTIDE SEQUENCE [LARGE SCALE GENOMIC DNA]</scope>
    <source>
        <strain evidence="8 9">HN-E21</strain>
    </source>
</reference>
<dbReference type="InterPro" id="IPR036291">
    <property type="entry name" value="NAD(P)-bd_dom_sf"/>
</dbReference>
<dbReference type="SUPFAM" id="SSF51735">
    <property type="entry name" value="NAD(P)-binding Rossmann-fold domains"/>
    <property type="match status" value="1"/>
</dbReference>
<dbReference type="InterPro" id="IPR013149">
    <property type="entry name" value="ADH-like_C"/>
</dbReference>
<accession>A0A3A8AYL0</accession>
<protein>
    <recommendedName>
        <fullName evidence="3">alcohol dehydrogenase</fullName>
        <ecNumber evidence="3">1.1.1.1</ecNumber>
    </recommendedName>
</protein>
<evidence type="ECO:0000313" key="8">
    <source>
        <dbReference type="EMBL" id="RKF17087.1"/>
    </source>
</evidence>
<dbReference type="Gene3D" id="3.40.50.720">
    <property type="entry name" value="NAD(P)-binding Rossmann-like Domain"/>
    <property type="match status" value="1"/>
</dbReference>
<feature type="domain" description="Enoyl reductase (ER)" evidence="7">
    <location>
        <begin position="45"/>
        <end position="369"/>
    </location>
</feature>
<evidence type="ECO:0000256" key="3">
    <source>
        <dbReference type="ARBA" id="ARBA00013190"/>
    </source>
</evidence>
<dbReference type="Pfam" id="PF00107">
    <property type="entry name" value="ADH_zinc_N"/>
    <property type="match status" value="1"/>
</dbReference>
<dbReference type="GO" id="GO:0005737">
    <property type="term" value="C:cytoplasm"/>
    <property type="evidence" value="ECO:0007669"/>
    <property type="project" value="TreeGrafter"/>
</dbReference>
<comment type="caution">
    <text evidence="8">The sequence shown here is derived from an EMBL/GenBank/DDBJ whole genome shotgun (WGS) entry which is preliminary data.</text>
</comment>
<evidence type="ECO:0000256" key="1">
    <source>
        <dbReference type="ARBA" id="ARBA00001947"/>
    </source>
</evidence>